<gene>
    <name evidence="2" type="ORF">POVCU2_0026000</name>
</gene>
<proteinExistence type="predicted"/>
<evidence type="ECO:0000313" key="3">
    <source>
        <dbReference type="Proteomes" id="UP000078560"/>
    </source>
</evidence>
<evidence type="ECO:0000313" key="2">
    <source>
        <dbReference type="EMBL" id="SBS84418.1"/>
    </source>
</evidence>
<dbReference type="AlphaFoldDB" id="A0A1A8VV35"/>
<sequence length="107" mass="12495">MDMEAGAPALPAARWEAQYSKKGERIGLNFLHAKFCEQQNNPSNKKREKKKKKKKKRSRTRSATKREGMKNRATPFHEKAQEHRNKLSQKGKKLQASLELPKAYRFK</sequence>
<name>A0A1A8VV35_PLAOA</name>
<evidence type="ECO:0000256" key="1">
    <source>
        <dbReference type="SAM" id="MobiDB-lite"/>
    </source>
</evidence>
<accession>A0A1A8VV35</accession>
<feature type="region of interest" description="Disordered" evidence="1">
    <location>
        <begin position="36"/>
        <end position="107"/>
    </location>
</feature>
<protein>
    <submittedName>
        <fullName evidence="2">Uncharacterized protein</fullName>
    </submittedName>
</protein>
<feature type="compositionally biased region" description="Basic and acidic residues" evidence="1">
    <location>
        <begin position="64"/>
        <end position="85"/>
    </location>
</feature>
<organism evidence="2 3">
    <name type="scientific">Plasmodium ovale curtisi</name>
    <dbReference type="NCBI Taxonomy" id="864141"/>
    <lineage>
        <taxon>Eukaryota</taxon>
        <taxon>Sar</taxon>
        <taxon>Alveolata</taxon>
        <taxon>Apicomplexa</taxon>
        <taxon>Aconoidasida</taxon>
        <taxon>Haemosporida</taxon>
        <taxon>Plasmodiidae</taxon>
        <taxon>Plasmodium</taxon>
        <taxon>Plasmodium (Plasmodium)</taxon>
    </lineage>
</organism>
<dbReference type="Proteomes" id="UP000078560">
    <property type="component" value="Unassembled WGS sequence"/>
</dbReference>
<dbReference type="EMBL" id="FLQU01000357">
    <property type="protein sequence ID" value="SBS84418.1"/>
    <property type="molecule type" value="Genomic_DNA"/>
</dbReference>
<reference evidence="3" key="1">
    <citation type="submission" date="2016-05" db="EMBL/GenBank/DDBJ databases">
        <authorList>
            <person name="Naeem Raeece"/>
        </authorList>
    </citation>
    <scope>NUCLEOTIDE SEQUENCE [LARGE SCALE GENOMIC DNA]</scope>
</reference>
<feature type="compositionally biased region" description="Basic residues" evidence="1">
    <location>
        <begin position="44"/>
        <end position="63"/>
    </location>
</feature>